<dbReference type="Pfam" id="PF00072">
    <property type="entry name" value="Response_reg"/>
    <property type="match status" value="1"/>
</dbReference>
<dbReference type="SMART" id="SM00387">
    <property type="entry name" value="HATPase_c"/>
    <property type="match status" value="1"/>
</dbReference>
<evidence type="ECO:0000313" key="11">
    <source>
        <dbReference type="EMBL" id="OIQ87425.1"/>
    </source>
</evidence>
<feature type="domain" description="Histidine kinase" evidence="7">
    <location>
        <begin position="312"/>
        <end position="498"/>
    </location>
</feature>
<evidence type="ECO:0000256" key="3">
    <source>
        <dbReference type="ARBA" id="ARBA00022553"/>
    </source>
</evidence>
<feature type="domain" description="CheW-like" evidence="9">
    <location>
        <begin position="500"/>
        <end position="637"/>
    </location>
</feature>
<dbReference type="GO" id="GO:0000160">
    <property type="term" value="P:phosphorelay signal transduction system"/>
    <property type="evidence" value="ECO:0007669"/>
    <property type="project" value="InterPro"/>
</dbReference>
<dbReference type="Gene3D" id="3.30.565.10">
    <property type="entry name" value="Histidine kinase-like ATPase, C-terminal domain"/>
    <property type="match status" value="1"/>
</dbReference>
<evidence type="ECO:0000256" key="4">
    <source>
        <dbReference type="ARBA" id="ARBA00022679"/>
    </source>
</evidence>
<dbReference type="PANTHER" id="PTHR43395">
    <property type="entry name" value="SENSOR HISTIDINE KINASE CHEA"/>
    <property type="match status" value="1"/>
</dbReference>
<evidence type="ECO:0000259" key="8">
    <source>
        <dbReference type="PROSITE" id="PS50110"/>
    </source>
</evidence>
<name>A0A1J5QUT0_9ZZZZ</name>
<dbReference type="PROSITE" id="PS50110">
    <property type="entry name" value="RESPONSE_REGULATORY"/>
    <property type="match status" value="1"/>
</dbReference>
<dbReference type="Pfam" id="PF01627">
    <property type="entry name" value="Hpt"/>
    <property type="match status" value="1"/>
</dbReference>
<dbReference type="InterPro" id="IPR011006">
    <property type="entry name" value="CheY-like_superfamily"/>
</dbReference>
<dbReference type="GO" id="GO:0006935">
    <property type="term" value="P:chemotaxis"/>
    <property type="evidence" value="ECO:0007669"/>
    <property type="project" value="InterPro"/>
</dbReference>
<dbReference type="PROSITE" id="PS50851">
    <property type="entry name" value="CHEW"/>
    <property type="match status" value="1"/>
</dbReference>
<dbReference type="InterPro" id="IPR005467">
    <property type="entry name" value="His_kinase_dom"/>
</dbReference>
<dbReference type="SUPFAM" id="SSF55874">
    <property type="entry name" value="ATPase domain of HSP90 chaperone/DNA topoisomerase II/histidine kinase"/>
    <property type="match status" value="1"/>
</dbReference>
<dbReference type="SUPFAM" id="SSF50341">
    <property type="entry name" value="CheW-like"/>
    <property type="match status" value="1"/>
</dbReference>
<dbReference type="Gene3D" id="2.30.30.40">
    <property type="entry name" value="SH3 Domains"/>
    <property type="match status" value="1"/>
</dbReference>
<dbReference type="PRINTS" id="PR00344">
    <property type="entry name" value="BCTRLSENSOR"/>
</dbReference>
<evidence type="ECO:0000256" key="2">
    <source>
        <dbReference type="ARBA" id="ARBA00012438"/>
    </source>
</evidence>
<feature type="region of interest" description="Disordered" evidence="6">
    <location>
        <begin position="149"/>
        <end position="175"/>
    </location>
</feature>
<protein>
    <recommendedName>
        <fullName evidence="2">histidine kinase</fullName>
        <ecNumber evidence="2">2.7.13.3</ecNumber>
    </recommendedName>
</protein>
<dbReference type="PROSITE" id="PS50109">
    <property type="entry name" value="HIS_KIN"/>
    <property type="match status" value="1"/>
</dbReference>
<comment type="catalytic activity">
    <reaction evidence="1">
        <text>ATP + protein L-histidine = ADP + protein N-phospho-L-histidine.</text>
        <dbReference type="EC" id="2.7.13.3"/>
    </reaction>
</comment>
<dbReference type="SMART" id="SM00073">
    <property type="entry name" value="HPT"/>
    <property type="match status" value="1"/>
</dbReference>
<comment type="caution">
    <text evidence="11">The sequence shown here is derived from an EMBL/GenBank/DDBJ whole genome shotgun (WGS) entry which is preliminary data.</text>
</comment>
<dbReference type="SUPFAM" id="SSF47226">
    <property type="entry name" value="Histidine-containing phosphotransfer domain, HPT domain"/>
    <property type="match status" value="1"/>
</dbReference>
<accession>A0A1J5QUT0</accession>
<evidence type="ECO:0000256" key="5">
    <source>
        <dbReference type="ARBA" id="ARBA00022777"/>
    </source>
</evidence>
<dbReference type="InterPro" id="IPR002545">
    <property type="entry name" value="CheW-lke_dom"/>
</dbReference>
<evidence type="ECO:0000256" key="1">
    <source>
        <dbReference type="ARBA" id="ARBA00000085"/>
    </source>
</evidence>
<dbReference type="Pfam" id="PF01584">
    <property type="entry name" value="CheW"/>
    <property type="match status" value="1"/>
</dbReference>
<dbReference type="InterPro" id="IPR001789">
    <property type="entry name" value="Sig_transdc_resp-reg_receiver"/>
</dbReference>
<dbReference type="CDD" id="cd00088">
    <property type="entry name" value="HPT"/>
    <property type="match status" value="1"/>
</dbReference>
<dbReference type="SUPFAM" id="SSF52172">
    <property type="entry name" value="CheY-like"/>
    <property type="match status" value="1"/>
</dbReference>
<dbReference type="GO" id="GO:0004673">
    <property type="term" value="F:protein histidine kinase activity"/>
    <property type="evidence" value="ECO:0007669"/>
    <property type="project" value="UniProtKB-EC"/>
</dbReference>
<dbReference type="FunFam" id="3.30.565.10:FF:000016">
    <property type="entry name" value="Chemotaxis protein CheA, putative"/>
    <property type="match status" value="1"/>
</dbReference>
<dbReference type="InterPro" id="IPR036061">
    <property type="entry name" value="CheW-like_dom_sf"/>
</dbReference>
<dbReference type="InterPro" id="IPR051315">
    <property type="entry name" value="Bact_Chemotaxis_CheA"/>
</dbReference>
<dbReference type="InterPro" id="IPR036890">
    <property type="entry name" value="HATPase_C_sf"/>
</dbReference>
<dbReference type="SMART" id="SM00260">
    <property type="entry name" value="CheW"/>
    <property type="match status" value="1"/>
</dbReference>
<dbReference type="EC" id="2.7.13.3" evidence="2"/>
<keyword evidence="4 11" id="KW-0808">Transferase</keyword>
<dbReference type="Pfam" id="PF02518">
    <property type="entry name" value="HATPase_c"/>
    <property type="match status" value="1"/>
</dbReference>
<dbReference type="InterPro" id="IPR004358">
    <property type="entry name" value="Sig_transdc_His_kin-like_C"/>
</dbReference>
<dbReference type="PANTHER" id="PTHR43395:SF1">
    <property type="entry name" value="CHEMOTAXIS PROTEIN CHEA"/>
    <property type="match status" value="1"/>
</dbReference>
<dbReference type="InterPro" id="IPR008207">
    <property type="entry name" value="Sig_transdc_His_kin_Hpt_dom"/>
</dbReference>
<dbReference type="EMBL" id="MLJW01000423">
    <property type="protein sequence ID" value="OIQ87425.1"/>
    <property type="molecule type" value="Genomic_DNA"/>
</dbReference>
<organism evidence="11">
    <name type="scientific">mine drainage metagenome</name>
    <dbReference type="NCBI Taxonomy" id="410659"/>
    <lineage>
        <taxon>unclassified sequences</taxon>
        <taxon>metagenomes</taxon>
        <taxon>ecological metagenomes</taxon>
    </lineage>
</organism>
<evidence type="ECO:0000256" key="6">
    <source>
        <dbReference type="SAM" id="MobiDB-lite"/>
    </source>
</evidence>
<proteinExistence type="predicted"/>
<feature type="domain" description="Response regulatory" evidence="8">
    <location>
        <begin position="657"/>
        <end position="773"/>
    </location>
</feature>
<feature type="domain" description="HPt" evidence="10">
    <location>
        <begin position="5"/>
        <end position="111"/>
    </location>
</feature>
<dbReference type="SMART" id="SM00448">
    <property type="entry name" value="REC"/>
    <property type="match status" value="1"/>
</dbReference>
<dbReference type="PROSITE" id="PS50894">
    <property type="entry name" value="HPT"/>
    <property type="match status" value="1"/>
</dbReference>
<evidence type="ECO:0000259" key="7">
    <source>
        <dbReference type="PROSITE" id="PS50109"/>
    </source>
</evidence>
<gene>
    <name evidence="11" type="primary">frzE_7</name>
    <name evidence="11" type="ORF">GALL_307200</name>
</gene>
<dbReference type="Gene3D" id="3.40.50.2300">
    <property type="match status" value="1"/>
</dbReference>
<sequence>MDNKNDDFLKGLLATFTIEADEHLKAISAGLLELEKNPAGGRPEIIEQVFREAHSLKGAARAVNLTEIESVCHALESVFAALKDGQMEGSQPLFDLLQQAIDAVGVLLSTESTAASGRAIKSLTRQLDDALKGRQAVHPAPDTAEAEIASPVATAPSPPISSAAESGSASGIRPPSQLGALSETIRVSTAKLGAVMRQAEELLSAKLAANQRAADLREIRITLAAMKKQRAAIQPVLRTIEQSIRKGDQGHGAVSGRQELARLLEYVETENLLVKSMEGRIAAMKKSAEHDSRALAGTVDGQLHGVREMLMLPFNSLLEIFPRFVRELARDQGKEIKLAIQGSEIEIDRRILEQMKDPLIHILRNCIDHGIENPALRREKHKAPNGTINVAITQKDGGKVEIVVGDDGAGIDVGKVRASAHRLGIASAGGDDKPGAPESLALVFQSGVSTSPIITDISGRGLGLAIVREKIERLGGTIEIESHPDAGTTFRMVVPLTLAVFRGLLVRASGQLFVIPLRNVECVVRVAAKDIRTVENREAILFGGQTVALAHLGQVLELSGDNPANEKDATLHVAILGLGQTRIAFQVDEVLGEQEVLVKTLGRPLVRVRNVAGACVLGTGQVVVVLNVADLMKSAMQQTTAGRAPMPERLAEAERRSILVVEDSITSRALLKNILESAGFRVTTAVDGADGYAALKTATFDLVVSDVEMPRMDGFDLTARIRSDRNLSQLPVVLVTALESREHREHGIDVGANAYIVKSSFDQSNLLEVVRRLL</sequence>
<reference evidence="11" key="1">
    <citation type="submission" date="2016-10" db="EMBL/GenBank/DDBJ databases">
        <title>Sequence of Gallionella enrichment culture.</title>
        <authorList>
            <person name="Poehlein A."/>
            <person name="Muehling M."/>
            <person name="Daniel R."/>
        </authorList>
    </citation>
    <scope>NUCLEOTIDE SEQUENCE</scope>
</reference>
<dbReference type="InterPro" id="IPR003594">
    <property type="entry name" value="HATPase_dom"/>
</dbReference>
<keyword evidence="3" id="KW-0597">Phosphoprotein</keyword>
<keyword evidence="5" id="KW-0418">Kinase</keyword>
<dbReference type="Gene3D" id="1.20.120.160">
    <property type="entry name" value="HPT domain"/>
    <property type="match status" value="1"/>
</dbReference>
<dbReference type="InterPro" id="IPR036641">
    <property type="entry name" value="HPT_dom_sf"/>
</dbReference>
<evidence type="ECO:0000259" key="10">
    <source>
        <dbReference type="PROSITE" id="PS50894"/>
    </source>
</evidence>
<feature type="compositionally biased region" description="Low complexity" evidence="6">
    <location>
        <begin position="149"/>
        <end position="170"/>
    </location>
</feature>
<dbReference type="AlphaFoldDB" id="A0A1J5QUT0"/>
<evidence type="ECO:0000259" key="9">
    <source>
        <dbReference type="PROSITE" id="PS50851"/>
    </source>
</evidence>